<keyword evidence="4" id="KW-0812">Transmembrane</keyword>
<evidence type="ECO:0000256" key="8">
    <source>
        <dbReference type="ARBA" id="ARBA00023136"/>
    </source>
</evidence>
<keyword evidence="6" id="KW-1133">Transmembrane helix</keyword>
<name>A0ABM0JWP3_APLCA</name>
<evidence type="ECO:0000256" key="10">
    <source>
        <dbReference type="SAM" id="MobiDB-lite"/>
    </source>
</evidence>
<evidence type="ECO:0000313" key="12">
    <source>
        <dbReference type="RefSeq" id="XP_005103309.3"/>
    </source>
</evidence>
<proteinExistence type="inferred from homology"/>
<protein>
    <submittedName>
        <fullName evidence="12">Galactose-3-O-sulfotransferase 2</fullName>
    </submittedName>
</protein>
<feature type="region of interest" description="Disordered" evidence="10">
    <location>
        <begin position="428"/>
        <end position="447"/>
    </location>
</feature>
<gene>
    <name evidence="12" type="primary">LOC101845862</name>
</gene>
<dbReference type="GeneID" id="101845862"/>
<accession>A0ABM0JWP3</accession>
<evidence type="ECO:0000256" key="2">
    <source>
        <dbReference type="ARBA" id="ARBA00008124"/>
    </source>
</evidence>
<keyword evidence="3" id="KW-0808">Transferase</keyword>
<evidence type="ECO:0000256" key="9">
    <source>
        <dbReference type="ARBA" id="ARBA00023180"/>
    </source>
</evidence>
<evidence type="ECO:0000256" key="1">
    <source>
        <dbReference type="ARBA" id="ARBA00004323"/>
    </source>
</evidence>
<keyword evidence="7" id="KW-0333">Golgi apparatus</keyword>
<dbReference type="InterPro" id="IPR027417">
    <property type="entry name" value="P-loop_NTPase"/>
</dbReference>
<dbReference type="Pfam" id="PF06990">
    <property type="entry name" value="Gal-3-0_sulfotr"/>
    <property type="match status" value="1"/>
</dbReference>
<keyword evidence="8" id="KW-0472">Membrane</keyword>
<dbReference type="PANTHER" id="PTHR14647">
    <property type="entry name" value="GALACTOSE-3-O-SULFOTRANSFERASE"/>
    <property type="match status" value="1"/>
</dbReference>
<evidence type="ECO:0000313" key="11">
    <source>
        <dbReference type="Proteomes" id="UP000694888"/>
    </source>
</evidence>
<comment type="similarity">
    <text evidence="2">Belongs to the galactose-3-O-sulfotransferase family.</text>
</comment>
<keyword evidence="5" id="KW-0735">Signal-anchor</keyword>
<dbReference type="RefSeq" id="XP_005103309.3">
    <property type="nucleotide sequence ID" value="XM_005103252.3"/>
</dbReference>
<feature type="compositionally biased region" description="Polar residues" evidence="10">
    <location>
        <begin position="21"/>
        <end position="38"/>
    </location>
</feature>
<comment type="subcellular location">
    <subcellularLocation>
        <location evidence="1">Golgi apparatus membrane</location>
        <topology evidence="1">Single-pass type II membrane protein</topology>
    </subcellularLocation>
</comment>
<evidence type="ECO:0000256" key="4">
    <source>
        <dbReference type="ARBA" id="ARBA00022692"/>
    </source>
</evidence>
<organism evidence="11 12">
    <name type="scientific">Aplysia californica</name>
    <name type="common">California sea hare</name>
    <dbReference type="NCBI Taxonomy" id="6500"/>
    <lineage>
        <taxon>Eukaryota</taxon>
        <taxon>Metazoa</taxon>
        <taxon>Spiralia</taxon>
        <taxon>Lophotrochozoa</taxon>
        <taxon>Mollusca</taxon>
        <taxon>Gastropoda</taxon>
        <taxon>Heterobranchia</taxon>
        <taxon>Euthyneura</taxon>
        <taxon>Tectipleura</taxon>
        <taxon>Aplysiida</taxon>
        <taxon>Aplysioidea</taxon>
        <taxon>Aplysiidae</taxon>
        <taxon>Aplysia</taxon>
    </lineage>
</organism>
<dbReference type="PANTHER" id="PTHR14647:SF87">
    <property type="entry name" value="PUTATIVE-RELATED"/>
    <property type="match status" value="1"/>
</dbReference>
<evidence type="ECO:0000256" key="3">
    <source>
        <dbReference type="ARBA" id="ARBA00022679"/>
    </source>
</evidence>
<reference evidence="12" key="1">
    <citation type="submission" date="2025-08" db="UniProtKB">
        <authorList>
            <consortium name="RefSeq"/>
        </authorList>
    </citation>
    <scope>IDENTIFICATION</scope>
</reference>
<sequence>MPRQNPSRPRSLIAKHKTHFNNRTNNEPVGRSSTSNNLSPQELEQIITRALISQNDAGSSDFSAVSPPADSVSVINNGNEVNEKHHVVFSKVHKAASTTVQNVFLRFAISHDLNVMLDRSGEHINEGGSLITESNLYPLPLGHTHDILCNHLIFNSTEISRFFPNDTVYIGILRKPFEQFLSTFVYYAGVFKKPPLSKLIKKFPENPVESFLIDSESYVNKVNPAKDFLNNRMSMDLGFPLNNFELAKVNQSLIQQFLGDVQSTFDLILIAEQFEESMVLLRRFLGWSTKDILYVKRNVFTSEDESLSRIKKRNYSSEVMQLFSSWAAIDIALYDHFVEFFNERIKKQPGNFHEEVIQFKEVREQVDTFCSFVRSSHLVSSSKSKYFPSTNFTTAFTVTSYDCILMTLEEMDFMAVAKFLRQIKLNKARRRQHGGKRKIPQSNKAKT</sequence>
<evidence type="ECO:0000256" key="6">
    <source>
        <dbReference type="ARBA" id="ARBA00022989"/>
    </source>
</evidence>
<feature type="region of interest" description="Disordered" evidence="10">
    <location>
        <begin position="1"/>
        <end position="38"/>
    </location>
</feature>
<dbReference type="Gene3D" id="3.40.50.300">
    <property type="entry name" value="P-loop containing nucleotide triphosphate hydrolases"/>
    <property type="match status" value="1"/>
</dbReference>
<keyword evidence="11" id="KW-1185">Reference proteome</keyword>
<keyword evidence="9" id="KW-0325">Glycoprotein</keyword>
<evidence type="ECO:0000256" key="7">
    <source>
        <dbReference type="ARBA" id="ARBA00023034"/>
    </source>
</evidence>
<dbReference type="Proteomes" id="UP000694888">
    <property type="component" value="Unplaced"/>
</dbReference>
<dbReference type="InterPro" id="IPR009729">
    <property type="entry name" value="Gal-3-0_sulfotransfrase"/>
</dbReference>
<evidence type="ECO:0000256" key="5">
    <source>
        <dbReference type="ARBA" id="ARBA00022968"/>
    </source>
</evidence>